<evidence type="ECO:0000256" key="4">
    <source>
        <dbReference type="ARBA" id="ARBA00022741"/>
    </source>
</evidence>
<dbReference type="InterPro" id="IPR009000">
    <property type="entry name" value="Transl_B-barrel_sf"/>
</dbReference>
<dbReference type="GO" id="GO:0003746">
    <property type="term" value="F:translation elongation factor activity"/>
    <property type="evidence" value="ECO:0007669"/>
    <property type="project" value="UniProtKB-KW"/>
</dbReference>
<comment type="similarity">
    <text evidence="2">Belongs to the TRAFAC class translation factor GTPase superfamily. Classic translation factor GTPase family. EF-Tu/EF-1A subfamily.</text>
</comment>
<dbReference type="Proteomes" id="UP000324800">
    <property type="component" value="Unassembled WGS sequence"/>
</dbReference>
<dbReference type="AlphaFoldDB" id="A0A5J4V6M8"/>
<feature type="domain" description="Tr-type G" evidence="8">
    <location>
        <begin position="2"/>
        <end position="76"/>
    </location>
</feature>
<dbReference type="SUPFAM" id="SSF50447">
    <property type="entry name" value="Translation proteins"/>
    <property type="match status" value="1"/>
</dbReference>
<evidence type="ECO:0000256" key="1">
    <source>
        <dbReference type="ARBA" id="ARBA00004496"/>
    </source>
</evidence>
<dbReference type="InterPro" id="IPR004161">
    <property type="entry name" value="EFTu-like_2"/>
</dbReference>
<keyword evidence="7" id="KW-0342">GTP-binding</keyword>
<dbReference type="FunFam" id="2.40.30.10:FF:000005">
    <property type="entry name" value="Elongation factor 1-alpha"/>
    <property type="match status" value="1"/>
</dbReference>
<evidence type="ECO:0000256" key="5">
    <source>
        <dbReference type="ARBA" id="ARBA00022768"/>
    </source>
</evidence>
<proteinExistence type="inferred from homology"/>
<evidence type="ECO:0000256" key="7">
    <source>
        <dbReference type="ARBA" id="ARBA00023134"/>
    </source>
</evidence>
<sequence length="302" mass="33465">QLIVLVNKMDDKSVNFSEARYVEIVGEMRNYLKKIGYNPDKIQMIPISGFQGDNMLEASPNMPWYKGNTLFEALDTLEVPKRPLDKPLRLPIQDVFKIGGIGTVPVGRVETGVLSPGQVVTIAPAMVTTECKSVEMHHVALPQAVPGDNVGFNLKGLSVKDIKRGFVTGDSKQDPPQEAESFQAQVIVMQHPGQIQNGYTPVLDCHTSHIACKFKEITSKIDRRTNKELEQNPKSIKTGDSAVVLMVPTKPMVVEKFQEYPPLGRFAVRDMRATVAVGVIKEVTKKTRDAKVTKAAEKKQKK</sequence>
<dbReference type="CDD" id="cd03705">
    <property type="entry name" value="EF1_alpha_III"/>
    <property type="match status" value="1"/>
</dbReference>
<protein>
    <submittedName>
        <fullName evidence="11">Putative Elongation factor 1-alpha 1</fullName>
    </submittedName>
</protein>
<dbReference type="Gene3D" id="2.40.30.10">
    <property type="entry name" value="Translation factors"/>
    <property type="match status" value="2"/>
</dbReference>
<keyword evidence="5 11" id="KW-0251">Elongation factor</keyword>
<dbReference type="CDD" id="cd03693">
    <property type="entry name" value="EF1_alpha_II"/>
    <property type="match status" value="1"/>
</dbReference>
<dbReference type="Gene3D" id="3.40.50.300">
    <property type="entry name" value="P-loop containing nucleotide triphosphate hydrolases"/>
    <property type="match status" value="1"/>
</dbReference>
<evidence type="ECO:0000259" key="10">
    <source>
        <dbReference type="Pfam" id="PF22594"/>
    </source>
</evidence>
<dbReference type="InterPro" id="IPR000795">
    <property type="entry name" value="T_Tr_GTP-bd_dom"/>
</dbReference>
<dbReference type="InterPro" id="IPR009001">
    <property type="entry name" value="Transl_elong_EF1A/Init_IF2_C"/>
</dbReference>
<keyword evidence="6" id="KW-0648">Protein biosynthesis</keyword>
<comment type="subcellular location">
    <subcellularLocation>
        <location evidence="1">Cytoplasm</location>
    </subcellularLocation>
</comment>
<keyword evidence="3" id="KW-0963">Cytoplasm</keyword>
<evidence type="ECO:0000256" key="3">
    <source>
        <dbReference type="ARBA" id="ARBA00022490"/>
    </source>
</evidence>
<dbReference type="Pfam" id="PF00009">
    <property type="entry name" value="GTP_EFTU"/>
    <property type="match status" value="1"/>
</dbReference>
<dbReference type="SUPFAM" id="SSF52540">
    <property type="entry name" value="P-loop containing nucleoside triphosphate hydrolases"/>
    <property type="match status" value="1"/>
</dbReference>
<feature type="non-terminal residue" evidence="11">
    <location>
        <position position="1"/>
    </location>
</feature>
<dbReference type="Pfam" id="PF03144">
    <property type="entry name" value="GTP_EFTU_D2"/>
    <property type="match status" value="1"/>
</dbReference>
<dbReference type="PANTHER" id="PTHR23115">
    <property type="entry name" value="TRANSLATION FACTOR"/>
    <property type="match status" value="1"/>
</dbReference>
<dbReference type="Pfam" id="PF22594">
    <property type="entry name" value="GTP-eEF1A_C"/>
    <property type="match status" value="1"/>
</dbReference>
<feature type="domain" description="Translation elongation factor EFTu-like" evidence="9">
    <location>
        <begin position="102"/>
        <end position="167"/>
    </location>
</feature>
<feature type="domain" description="GTP-eEF1A C-terminal" evidence="10">
    <location>
        <begin position="181"/>
        <end position="281"/>
    </location>
</feature>
<evidence type="ECO:0000313" key="12">
    <source>
        <dbReference type="Proteomes" id="UP000324800"/>
    </source>
</evidence>
<evidence type="ECO:0000256" key="6">
    <source>
        <dbReference type="ARBA" id="ARBA00022917"/>
    </source>
</evidence>
<dbReference type="EMBL" id="SNRW01009149">
    <property type="protein sequence ID" value="KAA6378429.1"/>
    <property type="molecule type" value="Genomic_DNA"/>
</dbReference>
<dbReference type="InterPro" id="IPR050100">
    <property type="entry name" value="TRAFAC_GTPase_members"/>
</dbReference>
<evidence type="ECO:0000313" key="11">
    <source>
        <dbReference type="EMBL" id="KAA6378429.1"/>
    </source>
</evidence>
<accession>A0A5J4V6M8</accession>
<organism evidence="11 12">
    <name type="scientific">Streblomastix strix</name>
    <dbReference type="NCBI Taxonomy" id="222440"/>
    <lineage>
        <taxon>Eukaryota</taxon>
        <taxon>Metamonada</taxon>
        <taxon>Preaxostyla</taxon>
        <taxon>Oxymonadida</taxon>
        <taxon>Streblomastigidae</taxon>
        <taxon>Streblomastix</taxon>
    </lineage>
</organism>
<dbReference type="GO" id="GO:0003924">
    <property type="term" value="F:GTPase activity"/>
    <property type="evidence" value="ECO:0007669"/>
    <property type="project" value="InterPro"/>
</dbReference>
<dbReference type="FunFam" id="2.40.30.10:FF:000003">
    <property type="entry name" value="Elongation factor 1-alpha"/>
    <property type="match status" value="1"/>
</dbReference>
<gene>
    <name evidence="11" type="ORF">EZS28_026043</name>
</gene>
<evidence type="ECO:0000259" key="9">
    <source>
        <dbReference type="Pfam" id="PF03144"/>
    </source>
</evidence>
<comment type="caution">
    <text evidence="11">The sequence shown here is derived from an EMBL/GenBank/DDBJ whole genome shotgun (WGS) entry which is preliminary data.</text>
</comment>
<evidence type="ECO:0000256" key="2">
    <source>
        <dbReference type="ARBA" id="ARBA00007249"/>
    </source>
</evidence>
<dbReference type="SUPFAM" id="SSF50465">
    <property type="entry name" value="EF-Tu/eEF-1alpha/eIF2-gamma C-terminal domain"/>
    <property type="match status" value="1"/>
</dbReference>
<dbReference type="OrthoDB" id="5570111at2759"/>
<dbReference type="InterPro" id="IPR027417">
    <property type="entry name" value="P-loop_NTPase"/>
</dbReference>
<evidence type="ECO:0000259" key="8">
    <source>
        <dbReference type="Pfam" id="PF00009"/>
    </source>
</evidence>
<reference evidence="11 12" key="1">
    <citation type="submission" date="2019-03" db="EMBL/GenBank/DDBJ databases">
        <title>Single cell metagenomics reveals metabolic interactions within the superorganism composed of flagellate Streblomastix strix and complex community of Bacteroidetes bacteria on its surface.</title>
        <authorList>
            <person name="Treitli S.C."/>
            <person name="Kolisko M."/>
            <person name="Husnik F."/>
            <person name="Keeling P."/>
            <person name="Hampl V."/>
        </authorList>
    </citation>
    <scope>NUCLEOTIDE SEQUENCE [LARGE SCALE GENOMIC DNA]</scope>
    <source>
        <strain evidence="11">ST1C</strain>
    </source>
</reference>
<keyword evidence="4" id="KW-0547">Nucleotide-binding</keyword>
<dbReference type="GO" id="GO:0005525">
    <property type="term" value="F:GTP binding"/>
    <property type="evidence" value="ECO:0007669"/>
    <property type="project" value="UniProtKB-KW"/>
</dbReference>
<dbReference type="GO" id="GO:0005737">
    <property type="term" value="C:cytoplasm"/>
    <property type="evidence" value="ECO:0007669"/>
    <property type="project" value="UniProtKB-SubCell"/>
</dbReference>
<dbReference type="InterPro" id="IPR054696">
    <property type="entry name" value="GTP-eEF1A_C"/>
</dbReference>
<name>A0A5J4V6M8_9EUKA</name>